<dbReference type="InterPro" id="IPR036291">
    <property type="entry name" value="NAD(P)-bd_dom_sf"/>
</dbReference>
<reference evidence="6" key="2">
    <citation type="submission" date="2020-10" db="UniProtKB">
        <authorList>
            <consortium name="WormBaseParasite"/>
        </authorList>
    </citation>
    <scope>IDENTIFICATION</scope>
</reference>
<dbReference type="InterPro" id="IPR057326">
    <property type="entry name" value="KR_dom"/>
</dbReference>
<evidence type="ECO:0000313" key="5">
    <source>
        <dbReference type="Proteomes" id="UP000492821"/>
    </source>
</evidence>
<evidence type="ECO:0000256" key="1">
    <source>
        <dbReference type="ARBA" id="ARBA00006484"/>
    </source>
</evidence>
<evidence type="ECO:0000313" key="6">
    <source>
        <dbReference type="WBParaSite" id="Pan_g18340.t1"/>
    </source>
</evidence>
<dbReference type="AlphaFoldDB" id="A0A7E4V9Q3"/>
<dbReference type="GO" id="GO:0005811">
    <property type="term" value="C:lipid droplet"/>
    <property type="evidence" value="ECO:0007669"/>
    <property type="project" value="TreeGrafter"/>
</dbReference>
<dbReference type="GO" id="GO:0006629">
    <property type="term" value="P:lipid metabolic process"/>
    <property type="evidence" value="ECO:0007669"/>
    <property type="project" value="UniProtKB-ARBA"/>
</dbReference>
<evidence type="ECO:0000256" key="2">
    <source>
        <dbReference type="ARBA" id="ARBA00023002"/>
    </source>
</evidence>
<name>A0A7E4V9Q3_PANRE</name>
<accession>A0A7E4V9Q3</accession>
<reference evidence="5" key="1">
    <citation type="journal article" date="2013" name="Genetics">
        <title>The draft genome and transcriptome of Panagrellus redivivus are shaped by the harsh demands of a free-living lifestyle.</title>
        <authorList>
            <person name="Srinivasan J."/>
            <person name="Dillman A.R."/>
            <person name="Macchietto M.G."/>
            <person name="Heikkinen L."/>
            <person name="Lakso M."/>
            <person name="Fracchia K.M."/>
            <person name="Antoshechkin I."/>
            <person name="Mortazavi A."/>
            <person name="Wong G."/>
            <person name="Sternberg P.W."/>
        </authorList>
    </citation>
    <scope>NUCLEOTIDE SEQUENCE [LARGE SCALE GENOMIC DNA]</scope>
    <source>
        <strain evidence="5">MT8872</strain>
    </source>
</reference>
<dbReference type="PANTHER" id="PTHR24322">
    <property type="entry name" value="PKSB"/>
    <property type="match status" value="1"/>
</dbReference>
<dbReference type="Pfam" id="PF00106">
    <property type="entry name" value="adh_short"/>
    <property type="match status" value="1"/>
</dbReference>
<comment type="similarity">
    <text evidence="1 3">Belongs to the short-chain dehydrogenases/reductases (SDR) family.</text>
</comment>
<dbReference type="SMART" id="SM00822">
    <property type="entry name" value="PKS_KR"/>
    <property type="match status" value="1"/>
</dbReference>
<dbReference type="PRINTS" id="PR00081">
    <property type="entry name" value="GDHRDH"/>
</dbReference>
<dbReference type="PANTHER" id="PTHR24322:SF736">
    <property type="entry name" value="RETINOL DEHYDROGENASE 10"/>
    <property type="match status" value="1"/>
</dbReference>
<dbReference type="PRINTS" id="PR00080">
    <property type="entry name" value="SDRFAMILY"/>
</dbReference>
<proteinExistence type="inferred from homology"/>
<evidence type="ECO:0000256" key="3">
    <source>
        <dbReference type="RuleBase" id="RU000363"/>
    </source>
</evidence>
<protein>
    <submittedName>
        <fullName evidence="6">SDR family NAD(P)-dependent oxidoreductase</fullName>
    </submittedName>
</protein>
<dbReference type="SUPFAM" id="SSF51735">
    <property type="entry name" value="NAD(P)-binding Rossmann-fold domains"/>
    <property type="match status" value="1"/>
</dbReference>
<dbReference type="InterPro" id="IPR020904">
    <property type="entry name" value="Sc_DH/Rdtase_CS"/>
</dbReference>
<dbReference type="Proteomes" id="UP000492821">
    <property type="component" value="Unassembled WGS sequence"/>
</dbReference>
<feature type="domain" description="Ketoreductase" evidence="4">
    <location>
        <begin position="84"/>
        <end position="264"/>
    </location>
</feature>
<dbReference type="InterPro" id="IPR002347">
    <property type="entry name" value="SDR_fam"/>
</dbReference>
<dbReference type="GO" id="GO:0016616">
    <property type="term" value="F:oxidoreductase activity, acting on the CH-OH group of donors, NAD or NADP as acceptor"/>
    <property type="evidence" value="ECO:0007669"/>
    <property type="project" value="TreeGrafter"/>
</dbReference>
<keyword evidence="2" id="KW-0560">Oxidoreductase</keyword>
<dbReference type="Gene3D" id="3.40.50.720">
    <property type="entry name" value="NAD(P)-binding Rossmann-like Domain"/>
    <property type="match status" value="1"/>
</dbReference>
<dbReference type="WBParaSite" id="Pan_g18340.t1">
    <property type="protein sequence ID" value="Pan_g18340.t1"/>
    <property type="gene ID" value="Pan_g18340"/>
</dbReference>
<organism evidence="5 6">
    <name type="scientific">Panagrellus redivivus</name>
    <name type="common">Microworm</name>
    <dbReference type="NCBI Taxonomy" id="6233"/>
    <lineage>
        <taxon>Eukaryota</taxon>
        <taxon>Metazoa</taxon>
        <taxon>Ecdysozoa</taxon>
        <taxon>Nematoda</taxon>
        <taxon>Chromadorea</taxon>
        <taxon>Rhabditida</taxon>
        <taxon>Tylenchina</taxon>
        <taxon>Panagrolaimomorpha</taxon>
        <taxon>Panagrolaimoidea</taxon>
        <taxon>Panagrolaimidae</taxon>
        <taxon>Panagrellus</taxon>
    </lineage>
</organism>
<keyword evidence="5" id="KW-1185">Reference proteome</keyword>
<dbReference type="PROSITE" id="PS00061">
    <property type="entry name" value="ADH_SHORT"/>
    <property type="match status" value="1"/>
</dbReference>
<sequence>MVACHAIGPGTTKEATSQQPFHQKRLSFYFRHGRLAHHQTTETMQDPATMILDWLLWVVFAIGSFFKALYRNLLSTKLEDLTGKRIVITGAGGAIGRELSVALAKQGANLVLWDLFDPTATAALCADQKVEIATAAIDVTDRNAVYAAAQSLGYPVDILINNAGVLNPSGFLATPDDQMDKLIDVNVKSNFWTIKAFLPSMLTRAEGQIVGIASVAGLVGAPGLADYSASKFAVVGLMEALQHELAMLGREDITFTTICPIYVRTPMIKDFTGTANMPVLDVPSVVRSIVDAIRRKQRVRVIPGWIQWITVVKALFPWNFYQSVVLGQRFT</sequence>
<evidence type="ECO:0000259" key="4">
    <source>
        <dbReference type="SMART" id="SM00822"/>
    </source>
</evidence>